<reference evidence="3" key="1">
    <citation type="submission" date="2015-08" db="EMBL/GenBank/DDBJ databases">
        <authorList>
            <person name="Kim K.M."/>
        </authorList>
    </citation>
    <scope>NUCLEOTIDE SEQUENCE [LARGE SCALE GENOMIC DNA]</scope>
    <source>
        <strain evidence="3">KCTC 23892</strain>
    </source>
</reference>
<evidence type="ECO:0000256" key="1">
    <source>
        <dbReference type="SAM" id="SignalP"/>
    </source>
</evidence>
<dbReference type="KEGG" id="ksd:KS2013_1352"/>
<dbReference type="Pfam" id="PF06804">
    <property type="entry name" value="Lipoprotein_18"/>
    <property type="match status" value="1"/>
</dbReference>
<keyword evidence="3" id="KW-1185">Reference proteome</keyword>
<evidence type="ECO:0000313" key="2">
    <source>
        <dbReference type="EMBL" id="AOE50065.1"/>
    </source>
</evidence>
<organism evidence="2 3">
    <name type="scientific">Kangiella sediminilitoris</name>
    <dbReference type="NCBI Taxonomy" id="1144748"/>
    <lineage>
        <taxon>Bacteria</taxon>
        <taxon>Pseudomonadati</taxon>
        <taxon>Pseudomonadota</taxon>
        <taxon>Gammaproteobacteria</taxon>
        <taxon>Kangiellales</taxon>
        <taxon>Kangiellaceae</taxon>
        <taxon>Kangiella</taxon>
    </lineage>
</organism>
<dbReference type="STRING" id="1144748.KS2013_1352"/>
<accession>A0A1B3BBA3</accession>
<feature type="chain" id="PRO_5008544128" evidence="1">
    <location>
        <begin position="26"/>
        <end position="359"/>
    </location>
</feature>
<sequence precursor="true">MLNYHKKTKVISLSICAAVVLSACATSGDGSEDIDDSYISSQQGPELQLPPGTTEIEVRDGYRVPEGTVITRREAEGKAMSLEPPQLLLITGDGVWVDTERTEPTVWVRSDAQQLMTYIDRFMDSQKLSYNQSGQNTIRTDWITDSDGTDLAERLGSYYVEGQRHKFELAIVDQKSNEVALQANHLASQQYREGQWIDISTSQRVAKQFLNYFIGYYDSERTREARKRILQQAKVDFELGYDDQGALALVTEREFLAVWEQMTRVLTALNLSITDRDRSEKVYYFNVKEPDSGFWSIFFDDDEAAKVALEPGDYQVRLSELYAGGVSLTFYDAEGEKLDDSTITRIYPEFVAEFKRGKE</sequence>
<gene>
    <name evidence="2" type="ORF">KS2013_1352</name>
</gene>
<protein>
    <submittedName>
        <fullName evidence="2">Outer membrane protein assembly factor BamC</fullName>
    </submittedName>
</protein>
<feature type="signal peptide" evidence="1">
    <location>
        <begin position="1"/>
        <end position="25"/>
    </location>
</feature>
<keyword evidence="1" id="KW-0732">Signal</keyword>
<dbReference type="OrthoDB" id="5598420at2"/>
<dbReference type="RefSeq" id="WP_068991628.1">
    <property type="nucleotide sequence ID" value="NZ_CP012418.1"/>
</dbReference>
<dbReference type="EMBL" id="CP012418">
    <property type="protein sequence ID" value="AOE50065.1"/>
    <property type="molecule type" value="Genomic_DNA"/>
</dbReference>
<dbReference type="Gene3D" id="3.30.310.170">
    <property type="entry name" value="Outer membrane protein assembly factor BamC"/>
    <property type="match status" value="1"/>
</dbReference>
<proteinExistence type="predicted"/>
<dbReference type="InterPro" id="IPR042268">
    <property type="entry name" value="BamC_C"/>
</dbReference>
<evidence type="ECO:0000313" key="3">
    <source>
        <dbReference type="Proteomes" id="UP000094147"/>
    </source>
</evidence>
<dbReference type="Proteomes" id="UP000094147">
    <property type="component" value="Chromosome"/>
</dbReference>
<dbReference type="AlphaFoldDB" id="A0A1B3BBA3"/>
<name>A0A1B3BBA3_9GAMM</name>
<dbReference type="PROSITE" id="PS51257">
    <property type="entry name" value="PROKAR_LIPOPROTEIN"/>
    <property type="match status" value="1"/>
</dbReference>
<dbReference type="InterPro" id="IPR010653">
    <property type="entry name" value="NlpB/DapX"/>
</dbReference>